<keyword evidence="1" id="KW-0805">Transcription regulation</keyword>
<accession>A0A1T4XQQ2</accession>
<evidence type="ECO:0000313" key="3">
    <source>
        <dbReference type="EMBL" id="SKA91693.1"/>
    </source>
</evidence>
<evidence type="ECO:0008006" key="5">
    <source>
        <dbReference type="Google" id="ProtNLM"/>
    </source>
</evidence>
<name>A0A1T4XQQ2_9GAMM</name>
<gene>
    <name evidence="3" type="ORF">SAMN02745130_03288</name>
</gene>
<dbReference type="Gene3D" id="1.10.10.10">
    <property type="entry name" value="Winged helix-like DNA-binding domain superfamily/Winged helix DNA-binding domain"/>
    <property type="match status" value="1"/>
</dbReference>
<dbReference type="AlphaFoldDB" id="A0A1T4XQQ2"/>
<reference evidence="3 4" key="1">
    <citation type="submission" date="2017-02" db="EMBL/GenBank/DDBJ databases">
        <authorList>
            <person name="Peterson S.W."/>
        </authorList>
    </citation>
    <scope>NUCLEOTIDE SEQUENCE [LARGE SCALE GENOMIC DNA]</scope>
    <source>
        <strain evidence="3 4">ATCC 49788</strain>
    </source>
</reference>
<protein>
    <recommendedName>
        <fullName evidence="5">OmpR/PhoB-type domain-containing protein</fullName>
    </recommendedName>
</protein>
<dbReference type="InterPro" id="IPR036388">
    <property type="entry name" value="WH-like_DNA-bd_sf"/>
</dbReference>
<evidence type="ECO:0000256" key="1">
    <source>
        <dbReference type="ARBA" id="ARBA00023015"/>
    </source>
</evidence>
<dbReference type="OrthoDB" id="3928741at2"/>
<dbReference type="InterPro" id="IPR029016">
    <property type="entry name" value="GAF-like_dom_sf"/>
</dbReference>
<proteinExistence type="predicted"/>
<dbReference type="EMBL" id="FUYB01000021">
    <property type="protein sequence ID" value="SKA91693.1"/>
    <property type="molecule type" value="Genomic_DNA"/>
</dbReference>
<evidence type="ECO:0000313" key="4">
    <source>
        <dbReference type="Proteomes" id="UP000190460"/>
    </source>
</evidence>
<keyword evidence="2" id="KW-0804">Transcription</keyword>
<organism evidence="3 4">
    <name type="scientific">Thiothrix eikelboomii</name>
    <dbReference type="NCBI Taxonomy" id="92487"/>
    <lineage>
        <taxon>Bacteria</taxon>
        <taxon>Pseudomonadati</taxon>
        <taxon>Pseudomonadota</taxon>
        <taxon>Gammaproteobacteria</taxon>
        <taxon>Thiotrichales</taxon>
        <taxon>Thiotrichaceae</taxon>
        <taxon>Thiothrix</taxon>
    </lineage>
</organism>
<dbReference type="STRING" id="92487.SAMN02745130_03288"/>
<dbReference type="RefSeq" id="WP_078923733.1">
    <property type="nucleotide sequence ID" value="NZ_FUYB01000021.1"/>
</dbReference>
<keyword evidence="4" id="KW-1185">Reference proteome</keyword>
<dbReference type="Gene3D" id="3.30.450.40">
    <property type="match status" value="1"/>
</dbReference>
<dbReference type="Proteomes" id="UP000190460">
    <property type="component" value="Unassembled WGS sequence"/>
</dbReference>
<sequence length="391" mass="43893">MQQILRSSLVKRRKMIEAEWIQWIAGNHDFNMDSIRSDIQGSWQRSVTVAIQQGQAPADDAYLTSKLWKESVIRQAAEREQEQIIQLAREGELVAAIADASGRLLWTSASRHMQARAEAVNFTAGGRWDERSVGTNAVGLSLSLKSAVTVFSSEHYQPFVHDWVCYAAPIIHPQSGECVGILDLSTTWKRHTPLGQAAVTELARSIARCLPHQLPRAELEVYALGQPRVLFRGQPLVLPQRYLEMLCLLLLNPQGLSLEAFHAALYRDAVASTATLKAEISHLRRILDGKIGSRPYRLLIPVWADFIQIWQALREQKTNEALALYRGPLMSSSDSPALNEWRHCINVVMDQVLDTCTEPSVLVDQICSNPSGSHLVRERLVELLANPRLSW</sequence>
<evidence type="ECO:0000256" key="2">
    <source>
        <dbReference type="ARBA" id="ARBA00023163"/>
    </source>
</evidence>